<dbReference type="Proteomes" id="UP000190626">
    <property type="component" value="Unassembled WGS sequence"/>
</dbReference>
<evidence type="ECO:0000313" key="3">
    <source>
        <dbReference type="Proteomes" id="UP000190626"/>
    </source>
</evidence>
<dbReference type="InterPro" id="IPR036691">
    <property type="entry name" value="Endo/exonu/phosph_ase_sf"/>
</dbReference>
<name>A0A1V4H638_9BACL</name>
<dbReference type="Gene3D" id="3.60.10.10">
    <property type="entry name" value="Endonuclease/exonuclease/phosphatase"/>
    <property type="match status" value="1"/>
</dbReference>
<dbReference type="EMBL" id="MBTG01000073">
    <property type="protein sequence ID" value="OPH46612.1"/>
    <property type="molecule type" value="Genomic_DNA"/>
</dbReference>
<keyword evidence="3" id="KW-1185">Reference proteome</keyword>
<dbReference type="STRING" id="1469647.BC351_14080"/>
<dbReference type="AlphaFoldDB" id="A0A1V4H638"/>
<dbReference type="InterPro" id="IPR005135">
    <property type="entry name" value="Endo/exonuclease/phosphatase"/>
</dbReference>
<proteinExistence type="predicted"/>
<protein>
    <recommendedName>
        <fullName evidence="1">Endonuclease/exonuclease/phosphatase domain-containing protein</fullName>
    </recommendedName>
</protein>
<dbReference type="Pfam" id="PF03372">
    <property type="entry name" value="Exo_endo_phos"/>
    <property type="match status" value="1"/>
</dbReference>
<dbReference type="PANTHER" id="PTHR12121:SF36">
    <property type="entry name" value="ENDONUCLEASE_EXONUCLEASE_PHOSPHATASE DOMAIN-CONTAINING PROTEIN"/>
    <property type="match status" value="1"/>
</dbReference>
<evidence type="ECO:0000259" key="1">
    <source>
        <dbReference type="Pfam" id="PF03372"/>
    </source>
</evidence>
<dbReference type="CDD" id="cd09083">
    <property type="entry name" value="EEP-1"/>
    <property type="match status" value="1"/>
</dbReference>
<gene>
    <name evidence="2" type="ORF">BC351_14080</name>
</gene>
<evidence type="ECO:0000313" key="2">
    <source>
        <dbReference type="EMBL" id="OPH46612.1"/>
    </source>
</evidence>
<organism evidence="2 3">
    <name type="scientific">Paenibacillus ferrarius</name>
    <dbReference type="NCBI Taxonomy" id="1469647"/>
    <lineage>
        <taxon>Bacteria</taxon>
        <taxon>Bacillati</taxon>
        <taxon>Bacillota</taxon>
        <taxon>Bacilli</taxon>
        <taxon>Bacillales</taxon>
        <taxon>Paenibacillaceae</taxon>
        <taxon>Paenibacillus</taxon>
    </lineage>
</organism>
<feature type="domain" description="Endonuclease/exonuclease/phosphatase" evidence="1">
    <location>
        <begin position="6"/>
        <end position="253"/>
    </location>
</feature>
<sequence>MHISLMTYNLRTYLAQDGDNAWEYRYEKVAAMIREHSPLLLGTQEGNTRMLEDLKLEEYHWIGEDRLGDRGDEHCAIFFKKDELDIVEHGTFWLSEQPEIPASISWDSSLPRICTWGHFRHKGTGTELLLFNTHLDHQGQQAREQGVRLIWERIKELRTAKDVPALLTGDFNSQPDNAVIRFMRGEPVWDDALVDMSDAYSVMVGPIGTSFHDNYSGRMEGEPIDYIFVTPDVQVSSIQIDRRMIDGRYPSDHYPVVAHLIAIEGE</sequence>
<dbReference type="RefSeq" id="WP_079421381.1">
    <property type="nucleotide sequence ID" value="NZ_MBTG01000073.1"/>
</dbReference>
<accession>A0A1V4H638</accession>
<dbReference type="GO" id="GO:0000175">
    <property type="term" value="F:3'-5'-RNA exonuclease activity"/>
    <property type="evidence" value="ECO:0007669"/>
    <property type="project" value="TreeGrafter"/>
</dbReference>
<dbReference type="OrthoDB" id="9793162at2"/>
<dbReference type="SUPFAM" id="SSF56219">
    <property type="entry name" value="DNase I-like"/>
    <property type="match status" value="1"/>
</dbReference>
<dbReference type="PANTHER" id="PTHR12121">
    <property type="entry name" value="CARBON CATABOLITE REPRESSOR PROTEIN 4"/>
    <property type="match status" value="1"/>
</dbReference>
<dbReference type="InterPro" id="IPR050410">
    <property type="entry name" value="CCR4/nocturin_mRNA_transcr"/>
</dbReference>
<comment type="caution">
    <text evidence="2">The sequence shown here is derived from an EMBL/GenBank/DDBJ whole genome shotgun (WGS) entry which is preliminary data.</text>
</comment>
<reference evidence="3" key="1">
    <citation type="submission" date="2016-07" db="EMBL/GenBank/DDBJ databases">
        <authorList>
            <person name="Florea S."/>
            <person name="Webb J.S."/>
            <person name="Jaromczyk J."/>
            <person name="Schardl C.L."/>
        </authorList>
    </citation>
    <scope>NUCLEOTIDE SEQUENCE [LARGE SCALE GENOMIC DNA]</scope>
    <source>
        <strain evidence="3">CY1</strain>
    </source>
</reference>